<evidence type="ECO:0000313" key="1">
    <source>
        <dbReference type="EMBL" id="MBA5686960.1"/>
    </source>
</evidence>
<sequence>MKTVQPPPPAQTLTVYEQRLLSAYRRMDAESKLDLQAIADCYAREYPHRHAPVLRLLIGGAK</sequence>
<gene>
    <name evidence="1" type="ORF">H3H39_07815</name>
</gene>
<protein>
    <submittedName>
        <fullName evidence="1">Uncharacterized protein</fullName>
    </submittedName>
</protein>
<name>A0A7W2F8C7_9BURK</name>
<evidence type="ECO:0000313" key="2">
    <source>
        <dbReference type="Proteomes" id="UP000573499"/>
    </source>
</evidence>
<comment type="caution">
    <text evidence="1">The sequence shown here is derived from an EMBL/GenBank/DDBJ whole genome shotgun (WGS) entry which is preliminary data.</text>
</comment>
<dbReference type="AlphaFoldDB" id="A0A7W2F8C7"/>
<dbReference type="RefSeq" id="WP_182152802.1">
    <property type="nucleotide sequence ID" value="NZ_JACEZU010000003.1"/>
</dbReference>
<accession>A0A7W2F8C7</accession>
<reference evidence="1 2" key="1">
    <citation type="submission" date="2020-07" db="EMBL/GenBank/DDBJ databases">
        <title>Novel species isolated from subtropical streams in China.</title>
        <authorList>
            <person name="Lu H."/>
        </authorList>
    </citation>
    <scope>NUCLEOTIDE SEQUENCE [LARGE SCALE GENOMIC DNA]</scope>
    <source>
        <strain evidence="1 2">LX47W</strain>
    </source>
</reference>
<proteinExistence type="predicted"/>
<dbReference type="EMBL" id="JACEZU010000003">
    <property type="protein sequence ID" value="MBA5686960.1"/>
    <property type="molecule type" value="Genomic_DNA"/>
</dbReference>
<keyword evidence="2" id="KW-1185">Reference proteome</keyword>
<dbReference type="Proteomes" id="UP000573499">
    <property type="component" value="Unassembled WGS sequence"/>
</dbReference>
<organism evidence="1 2">
    <name type="scientific">Rugamonas apoptosis</name>
    <dbReference type="NCBI Taxonomy" id="2758570"/>
    <lineage>
        <taxon>Bacteria</taxon>
        <taxon>Pseudomonadati</taxon>
        <taxon>Pseudomonadota</taxon>
        <taxon>Betaproteobacteria</taxon>
        <taxon>Burkholderiales</taxon>
        <taxon>Oxalobacteraceae</taxon>
        <taxon>Telluria group</taxon>
        <taxon>Rugamonas</taxon>
    </lineage>
</organism>